<feature type="chain" id="PRO_5042953579" evidence="1">
    <location>
        <begin position="26"/>
        <end position="254"/>
    </location>
</feature>
<comment type="caution">
    <text evidence="2">The sequence shown here is derived from an EMBL/GenBank/DDBJ whole genome shotgun (WGS) entry which is preliminary data.</text>
</comment>
<evidence type="ECO:0000313" key="3">
    <source>
        <dbReference type="Proteomes" id="UP001301769"/>
    </source>
</evidence>
<accession>A0AAN7B870</accession>
<evidence type="ECO:0000256" key="1">
    <source>
        <dbReference type="SAM" id="SignalP"/>
    </source>
</evidence>
<organism evidence="2 3">
    <name type="scientific">Rhypophila decipiens</name>
    <dbReference type="NCBI Taxonomy" id="261697"/>
    <lineage>
        <taxon>Eukaryota</taxon>
        <taxon>Fungi</taxon>
        <taxon>Dikarya</taxon>
        <taxon>Ascomycota</taxon>
        <taxon>Pezizomycotina</taxon>
        <taxon>Sordariomycetes</taxon>
        <taxon>Sordariomycetidae</taxon>
        <taxon>Sordariales</taxon>
        <taxon>Naviculisporaceae</taxon>
        <taxon>Rhypophila</taxon>
    </lineage>
</organism>
<sequence>MLAKPLSSLLLLLLTTALLYGQTNAAALSPIQALKRENKELRGGGTITGTFNDQLTTYGLSTCPGIAAIGVAGDPSTNTMKILTHVFCDSNVEKYLSEFKSIFRSSSLVSPSIALSVVNPAKIPEAREAQIIINMLSFRAAADVLPPNEKWRILHYERQTLEGGEDEGAGELQISNGDPAIIAEGKIPMNPNPPPPFRCSWPFRYLLPTASDEEVAAGLAEANQICVDAPYECFGGQVKGCNVGVPEGECSCHS</sequence>
<evidence type="ECO:0000313" key="2">
    <source>
        <dbReference type="EMBL" id="KAK4213909.1"/>
    </source>
</evidence>
<proteinExistence type="predicted"/>
<dbReference type="AlphaFoldDB" id="A0AAN7B870"/>
<reference evidence="2" key="2">
    <citation type="submission" date="2023-05" db="EMBL/GenBank/DDBJ databases">
        <authorList>
            <consortium name="Lawrence Berkeley National Laboratory"/>
            <person name="Steindorff A."/>
            <person name="Hensen N."/>
            <person name="Bonometti L."/>
            <person name="Westerberg I."/>
            <person name="Brannstrom I.O."/>
            <person name="Guillou S."/>
            <person name="Cros-Aarteil S."/>
            <person name="Calhoun S."/>
            <person name="Haridas S."/>
            <person name="Kuo A."/>
            <person name="Mondo S."/>
            <person name="Pangilinan J."/>
            <person name="Riley R."/>
            <person name="Labutti K."/>
            <person name="Andreopoulos B."/>
            <person name="Lipzen A."/>
            <person name="Chen C."/>
            <person name="Yanf M."/>
            <person name="Daum C."/>
            <person name="Ng V."/>
            <person name="Clum A."/>
            <person name="Ohm R."/>
            <person name="Martin F."/>
            <person name="Silar P."/>
            <person name="Natvig D."/>
            <person name="Lalanne C."/>
            <person name="Gautier V."/>
            <person name="Ament-Velasquez S.L."/>
            <person name="Kruys A."/>
            <person name="Hutchinson M.I."/>
            <person name="Powell A.J."/>
            <person name="Barry K."/>
            <person name="Miller A.N."/>
            <person name="Grigoriev I.V."/>
            <person name="Debuchy R."/>
            <person name="Gladieux P."/>
            <person name="Thoren M.H."/>
            <person name="Johannesson H."/>
        </authorList>
    </citation>
    <scope>NUCLEOTIDE SEQUENCE</scope>
    <source>
        <strain evidence="2">PSN293</strain>
    </source>
</reference>
<feature type="signal peptide" evidence="1">
    <location>
        <begin position="1"/>
        <end position="25"/>
    </location>
</feature>
<dbReference type="Proteomes" id="UP001301769">
    <property type="component" value="Unassembled WGS sequence"/>
</dbReference>
<keyword evidence="1" id="KW-0732">Signal</keyword>
<protein>
    <submittedName>
        <fullName evidence="2">Uncharacterized protein</fullName>
    </submittedName>
</protein>
<keyword evidence="3" id="KW-1185">Reference proteome</keyword>
<name>A0AAN7B870_9PEZI</name>
<gene>
    <name evidence="2" type="ORF">QBC37DRAFT_163372</name>
</gene>
<dbReference type="EMBL" id="MU858102">
    <property type="protein sequence ID" value="KAK4213909.1"/>
    <property type="molecule type" value="Genomic_DNA"/>
</dbReference>
<reference evidence="2" key="1">
    <citation type="journal article" date="2023" name="Mol. Phylogenet. Evol.">
        <title>Genome-scale phylogeny and comparative genomics of the fungal order Sordariales.</title>
        <authorList>
            <person name="Hensen N."/>
            <person name="Bonometti L."/>
            <person name="Westerberg I."/>
            <person name="Brannstrom I.O."/>
            <person name="Guillou S."/>
            <person name="Cros-Aarteil S."/>
            <person name="Calhoun S."/>
            <person name="Haridas S."/>
            <person name="Kuo A."/>
            <person name="Mondo S."/>
            <person name="Pangilinan J."/>
            <person name="Riley R."/>
            <person name="LaButti K."/>
            <person name="Andreopoulos B."/>
            <person name="Lipzen A."/>
            <person name="Chen C."/>
            <person name="Yan M."/>
            <person name="Daum C."/>
            <person name="Ng V."/>
            <person name="Clum A."/>
            <person name="Steindorff A."/>
            <person name="Ohm R.A."/>
            <person name="Martin F."/>
            <person name="Silar P."/>
            <person name="Natvig D.O."/>
            <person name="Lalanne C."/>
            <person name="Gautier V."/>
            <person name="Ament-Velasquez S.L."/>
            <person name="Kruys A."/>
            <person name="Hutchinson M.I."/>
            <person name="Powell A.J."/>
            <person name="Barry K."/>
            <person name="Miller A.N."/>
            <person name="Grigoriev I.V."/>
            <person name="Debuchy R."/>
            <person name="Gladieux P."/>
            <person name="Hiltunen Thoren M."/>
            <person name="Johannesson H."/>
        </authorList>
    </citation>
    <scope>NUCLEOTIDE SEQUENCE</scope>
    <source>
        <strain evidence="2">PSN293</strain>
    </source>
</reference>